<name>A0A1H4P4V2_9PSED</name>
<evidence type="ECO:0000256" key="7">
    <source>
        <dbReference type="ARBA" id="ARBA00023114"/>
    </source>
</evidence>
<organism evidence="13 14">
    <name type="scientific">Pseudomonas saponiphila</name>
    <dbReference type="NCBI Taxonomy" id="556534"/>
    <lineage>
        <taxon>Bacteria</taxon>
        <taxon>Pseudomonadati</taxon>
        <taxon>Pseudomonadota</taxon>
        <taxon>Gammaproteobacteria</taxon>
        <taxon>Pseudomonadales</taxon>
        <taxon>Pseudomonadaceae</taxon>
        <taxon>Pseudomonas</taxon>
    </lineage>
</organism>
<dbReference type="PANTHER" id="PTHR38762">
    <property type="entry name" value="CRYPTIC OUTER MEMBRANE PORIN BGLH-RELATED"/>
    <property type="match status" value="1"/>
</dbReference>
<dbReference type="GO" id="GO:0015288">
    <property type="term" value="F:porin activity"/>
    <property type="evidence" value="ECO:0007669"/>
    <property type="project" value="UniProtKB-KW"/>
</dbReference>
<dbReference type="GO" id="GO:0046930">
    <property type="term" value="C:pore complex"/>
    <property type="evidence" value="ECO:0007669"/>
    <property type="project" value="UniProtKB-KW"/>
</dbReference>
<dbReference type="PANTHER" id="PTHR38762:SF1">
    <property type="entry name" value="CRYPTIC OUTER MEMBRANE PORIN BGLH-RELATED"/>
    <property type="match status" value="1"/>
</dbReference>
<evidence type="ECO:0000256" key="9">
    <source>
        <dbReference type="ARBA" id="ARBA00023237"/>
    </source>
</evidence>
<dbReference type="AlphaFoldDB" id="A0A1H4P4V2"/>
<feature type="chain" id="PRO_5011662266" evidence="12">
    <location>
        <begin position="24"/>
        <end position="537"/>
    </location>
</feature>
<feature type="coiled-coil region" evidence="10">
    <location>
        <begin position="26"/>
        <end position="67"/>
    </location>
</feature>
<keyword evidence="3" id="KW-0813">Transport</keyword>
<keyword evidence="8" id="KW-0472">Membrane</keyword>
<evidence type="ECO:0000313" key="14">
    <source>
        <dbReference type="Proteomes" id="UP000198982"/>
    </source>
</evidence>
<dbReference type="InterPro" id="IPR036998">
    <property type="entry name" value="Porin_LamB_sf"/>
</dbReference>
<evidence type="ECO:0000256" key="11">
    <source>
        <dbReference type="SAM" id="MobiDB-lite"/>
    </source>
</evidence>
<keyword evidence="6" id="KW-0406">Ion transport</keyword>
<keyword evidence="7" id="KW-0626">Porin</keyword>
<dbReference type="InterPro" id="IPR050286">
    <property type="entry name" value="G_neg_Bact_CarbUptk_Porin"/>
</dbReference>
<dbReference type="GO" id="GO:0009279">
    <property type="term" value="C:cell outer membrane"/>
    <property type="evidence" value="ECO:0007669"/>
    <property type="project" value="UniProtKB-SubCell"/>
</dbReference>
<dbReference type="InterPro" id="IPR003192">
    <property type="entry name" value="Porin_LamB"/>
</dbReference>
<gene>
    <name evidence="13" type="ORF">SAMN05216178_3146</name>
</gene>
<reference evidence="14" key="1">
    <citation type="submission" date="2016-10" db="EMBL/GenBank/DDBJ databases">
        <authorList>
            <person name="Varghese N."/>
            <person name="Submissions S."/>
        </authorList>
    </citation>
    <scope>NUCLEOTIDE SEQUENCE [LARGE SCALE GENOMIC DNA]</scope>
    <source>
        <strain evidence="14">DSM 9751</strain>
    </source>
</reference>
<feature type="region of interest" description="Disordered" evidence="11">
    <location>
        <begin position="314"/>
        <end position="335"/>
    </location>
</feature>
<dbReference type="CDD" id="cd01346">
    <property type="entry name" value="Maltoporin-like"/>
    <property type="match status" value="1"/>
</dbReference>
<evidence type="ECO:0000256" key="8">
    <source>
        <dbReference type="ARBA" id="ARBA00023136"/>
    </source>
</evidence>
<keyword evidence="12" id="KW-0732">Signal</keyword>
<accession>A0A1H4P4V2</accession>
<comment type="similarity">
    <text evidence="2">Belongs to the porin LamB (TC 1.B.3) family.</text>
</comment>
<feature type="compositionally biased region" description="Polar residues" evidence="11">
    <location>
        <begin position="314"/>
        <end position="324"/>
    </location>
</feature>
<evidence type="ECO:0000256" key="6">
    <source>
        <dbReference type="ARBA" id="ARBA00023065"/>
    </source>
</evidence>
<sequence length="537" mass="59405">MRSAVCRPWAGFSLLLLSTQLFAAPAPSIEERLARLEARTSSAEARASAAEADAARLRREVQQLNQQIGGRLPPPTEQALDQRIARIEAHQQALASAAPAADSSTRASEHLSDGFTFGGYARSGFMSNGSGAGHGGPYLTPAGSVGGAVGRLGNEVDTYMEAKLAKESQADNGTRSKYLLMLADGLETPNDWTAAQSQLNVRQAYAELSHLASFQDTPLLRNSTLWAGKRFDRDNFDLHWLDRGIVFLAGTGGGIYDLQPTQDWRINASLISRSYGDFGTEEKKDIRSYVATLNQFFDQGRWQVMLNGISSGQNDADLSSTKTTPLERKSRVNKSGFSPATGGAHGLFAYHRPDFFGREGYAKAVLLYGQGLGAEVNNIGADGDLLDQARTMRLAFYGHTRLNQDWRIAPALIAEHSQHRYVPGDDYRYMTFNVRLANELSSNFEMQYELSWQTMDLDARGYDGRQAAKGDYWKLTFAPTFKAQTGDFFVRPELRLFATYMNWSKDLDNFSATDDFGQKGFKSGGDWQLGVQMETWF</sequence>
<proteinExistence type="inferred from homology"/>
<dbReference type="Proteomes" id="UP000198982">
    <property type="component" value="Unassembled WGS sequence"/>
</dbReference>
<protein>
    <submittedName>
        <fullName evidence="13">Sucrose porin</fullName>
    </submittedName>
</protein>
<dbReference type="EMBL" id="FNTJ01000001">
    <property type="protein sequence ID" value="SEC02315.1"/>
    <property type="molecule type" value="Genomic_DNA"/>
</dbReference>
<dbReference type="GO" id="GO:0015144">
    <property type="term" value="F:carbohydrate transmembrane transporter activity"/>
    <property type="evidence" value="ECO:0007669"/>
    <property type="project" value="TreeGrafter"/>
</dbReference>
<keyword evidence="14" id="KW-1185">Reference proteome</keyword>
<dbReference type="GO" id="GO:0006811">
    <property type="term" value="P:monoatomic ion transport"/>
    <property type="evidence" value="ECO:0007669"/>
    <property type="project" value="UniProtKB-KW"/>
</dbReference>
<keyword evidence="9" id="KW-0998">Cell outer membrane</keyword>
<dbReference type="Pfam" id="PF02264">
    <property type="entry name" value="LamB"/>
    <property type="match status" value="1"/>
</dbReference>
<keyword evidence="5" id="KW-0812">Transmembrane</keyword>
<comment type="subcellular location">
    <subcellularLocation>
        <location evidence="1">Cell outer membrane</location>
        <topology evidence="1">Multi-pass membrane protein</topology>
    </subcellularLocation>
</comment>
<evidence type="ECO:0000256" key="5">
    <source>
        <dbReference type="ARBA" id="ARBA00022692"/>
    </source>
</evidence>
<dbReference type="GO" id="GO:0015774">
    <property type="term" value="P:polysaccharide transport"/>
    <property type="evidence" value="ECO:0007669"/>
    <property type="project" value="TreeGrafter"/>
</dbReference>
<dbReference type="SUPFAM" id="SSF56935">
    <property type="entry name" value="Porins"/>
    <property type="match status" value="1"/>
</dbReference>
<evidence type="ECO:0000256" key="3">
    <source>
        <dbReference type="ARBA" id="ARBA00022448"/>
    </source>
</evidence>
<dbReference type="Gene3D" id="2.40.170.10">
    <property type="entry name" value="Porin, LamB type"/>
    <property type="match status" value="1"/>
</dbReference>
<keyword evidence="4" id="KW-1134">Transmembrane beta strand</keyword>
<evidence type="ECO:0000256" key="10">
    <source>
        <dbReference type="SAM" id="Coils"/>
    </source>
</evidence>
<feature type="signal peptide" evidence="12">
    <location>
        <begin position="1"/>
        <end position="23"/>
    </location>
</feature>
<evidence type="ECO:0000313" key="13">
    <source>
        <dbReference type="EMBL" id="SEC02315.1"/>
    </source>
</evidence>
<evidence type="ECO:0000256" key="2">
    <source>
        <dbReference type="ARBA" id="ARBA00007055"/>
    </source>
</evidence>
<evidence type="ECO:0000256" key="12">
    <source>
        <dbReference type="SAM" id="SignalP"/>
    </source>
</evidence>
<evidence type="ECO:0000256" key="1">
    <source>
        <dbReference type="ARBA" id="ARBA00004571"/>
    </source>
</evidence>
<evidence type="ECO:0000256" key="4">
    <source>
        <dbReference type="ARBA" id="ARBA00022452"/>
    </source>
</evidence>
<keyword evidence="10" id="KW-0175">Coiled coil</keyword>
<dbReference type="RefSeq" id="WP_092314991.1">
    <property type="nucleotide sequence ID" value="NZ_FNTJ01000001.1"/>
</dbReference>